<dbReference type="InterPro" id="IPR001525">
    <property type="entry name" value="C5_MeTfrase"/>
</dbReference>
<evidence type="ECO:0000256" key="2">
    <source>
        <dbReference type="ARBA" id="ARBA00022632"/>
    </source>
</evidence>
<keyword evidence="4 7" id="KW-0949">S-adenosyl-L-methionine</keyword>
<dbReference type="GO" id="GO:0044027">
    <property type="term" value="P:negative regulation of gene expression via chromosomal CpG island methylation"/>
    <property type="evidence" value="ECO:0007669"/>
    <property type="project" value="TreeGrafter"/>
</dbReference>
<evidence type="ECO:0000256" key="3">
    <source>
        <dbReference type="ARBA" id="ARBA00022679"/>
    </source>
</evidence>
<evidence type="ECO:0000256" key="4">
    <source>
        <dbReference type="ARBA" id="ARBA00022691"/>
    </source>
</evidence>
<dbReference type="SUPFAM" id="SSF53335">
    <property type="entry name" value="S-adenosyl-L-methionine-dependent methyltransferases"/>
    <property type="match status" value="1"/>
</dbReference>
<dbReference type="PANTHER" id="PTHR10629:SF50">
    <property type="entry name" value="DNA (CYTOSINE-5)-METHYLTRANSFERASE CMT3"/>
    <property type="match status" value="1"/>
</dbReference>
<proteinExistence type="inferred from homology"/>
<name>A0A1P8DUA7_9CAUD</name>
<gene>
    <name evidence="10" type="ORF">SEA_BUBBLES123_66</name>
</gene>
<keyword evidence="1 7" id="KW-0489">Methyltransferase</keyword>
<dbReference type="InterPro" id="IPR018117">
    <property type="entry name" value="C5_DNA_meth_AS"/>
</dbReference>
<evidence type="ECO:0000313" key="10">
    <source>
        <dbReference type="EMBL" id="APU93103.1"/>
    </source>
</evidence>
<keyword evidence="2" id="KW-0945">Host-virus interaction</keyword>
<keyword evidence="3 7" id="KW-0808">Transferase</keyword>
<dbReference type="GO" id="GO:0052170">
    <property type="term" value="P:symbiont-mediated suppression of host innate immune response"/>
    <property type="evidence" value="ECO:0007669"/>
    <property type="project" value="UniProtKB-KW"/>
</dbReference>
<dbReference type="PRINTS" id="PR00105">
    <property type="entry name" value="C5METTRFRASE"/>
</dbReference>
<dbReference type="NCBIfam" id="TIGR00675">
    <property type="entry name" value="dcm"/>
    <property type="match status" value="1"/>
</dbReference>
<dbReference type="InterPro" id="IPR029063">
    <property type="entry name" value="SAM-dependent_MTases_sf"/>
</dbReference>
<accession>A0A1P8DUA7</accession>
<evidence type="ECO:0000256" key="1">
    <source>
        <dbReference type="ARBA" id="ARBA00022603"/>
    </source>
</evidence>
<dbReference type="InterPro" id="IPR050390">
    <property type="entry name" value="C5-Methyltransferase"/>
</dbReference>
<dbReference type="GO" id="GO:0099018">
    <property type="term" value="P:symbiont-mediated evasion of host restriction-modification system"/>
    <property type="evidence" value="ECO:0007669"/>
    <property type="project" value="UniProtKB-KW"/>
</dbReference>
<dbReference type="PANTHER" id="PTHR10629">
    <property type="entry name" value="CYTOSINE-SPECIFIC METHYLTRANSFERASE"/>
    <property type="match status" value="1"/>
</dbReference>
<organism evidence="10 11">
    <name type="scientific">Mycobacterium phage Bubbles123</name>
    <dbReference type="NCBI Taxonomy" id="1932895"/>
    <lineage>
        <taxon>Viruses</taxon>
        <taxon>Duplodnaviria</taxon>
        <taxon>Heunggongvirae</taxon>
        <taxon>Uroviricota</taxon>
        <taxon>Caudoviricetes</taxon>
        <taxon>Gracegardnervirinae</taxon>
        <taxon>Cheoctovirus</taxon>
        <taxon>Cheoctovirus bubbles123</taxon>
    </lineage>
</organism>
<protein>
    <recommendedName>
        <fullName evidence="9">Cytosine-specific methyltransferase</fullName>
        <ecNumber evidence="9">2.1.1.37</ecNumber>
    </recommendedName>
</protein>
<dbReference type="PROSITE" id="PS00094">
    <property type="entry name" value="C5_MTASE_1"/>
    <property type="match status" value="1"/>
</dbReference>
<comment type="similarity">
    <text evidence="7 8">Belongs to the class I-like SAM-binding methyltransferase superfamily. C5-methyltransferase family.</text>
</comment>
<dbReference type="Pfam" id="PF00145">
    <property type="entry name" value="DNA_methylase"/>
    <property type="match status" value="1"/>
</dbReference>
<evidence type="ECO:0000256" key="7">
    <source>
        <dbReference type="PROSITE-ProRule" id="PRU01016"/>
    </source>
</evidence>
<sequence>MNVLSLFSGIGGLELGLERAGMTVVGQVEINPYCRQILAKHWPDVPRHDDVRTTVEWWASEERPRVDLICGGFPCQDISNAGARKGITGPKSSLWGGMLHTVRNIRPRYVLIENVAALLVRGVDTVLADLHESGFNAEWSVLSACAMGAPHTRERLFILAYPNNQRLQASGKSRVRDDFEMAFRGVGTEHVHAVAQPDSSQRGAHWASEPGVDRMADGISAELDRRRLFALGNAVVPQISEHIGRMILEAAA</sequence>
<comment type="catalytic activity">
    <reaction evidence="9">
        <text>a 2'-deoxycytidine in DNA + S-adenosyl-L-methionine = a 5-methyl-2'-deoxycytidine in DNA + S-adenosyl-L-homocysteine + H(+)</text>
        <dbReference type="Rhea" id="RHEA:13681"/>
        <dbReference type="Rhea" id="RHEA-COMP:11369"/>
        <dbReference type="Rhea" id="RHEA-COMP:11370"/>
        <dbReference type="ChEBI" id="CHEBI:15378"/>
        <dbReference type="ChEBI" id="CHEBI:57856"/>
        <dbReference type="ChEBI" id="CHEBI:59789"/>
        <dbReference type="ChEBI" id="CHEBI:85452"/>
        <dbReference type="ChEBI" id="CHEBI:85454"/>
        <dbReference type="EC" id="2.1.1.37"/>
    </reaction>
</comment>
<dbReference type="EC" id="2.1.1.37" evidence="9"/>
<dbReference type="EMBL" id="KY348865">
    <property type="protein sequence ID" value="APU93103.1"/>
    <property type="molecule type" value="Genomic_DNA"/>
</dbReference>
<dbReference type="PROSITE" id="PS51679">
    <property type="entry name" value="SAM_MT_C5"/>
    <property type="match status" value="1"/>
</dbReference>
<dbReference type="GO" id="GO:0003677">
    <property type="term" value="F:DNA binding"/>
    <property type="evidence" value="ECO:0007669"/>
    <property type="project" value="TreeGrafter"/>
</dbReference>
<feature type="active site" evidence="7">
    <location>
        <position position="75"/>
    </location>
</feature>
<dbReference type="GO" id="GO:0003886">
    <property type="term" value="F:DNA (cytosine-5-)-methyltransferase activity"/>
    <property type="evidence" value="ECO:0007669"/>
    <property type="project" value="UniProtKB-EC"/>
</dbReference>
<keyword evidence="2" id="KW-1090">Inhibition of host innate immune response by virus</keyword>
<dbReference type="GO" id="GO:0032259">
    <property type="term" value="P:methylation"/>
    <property type="evidence" value="ECO:0007669"/>
    <property type="project" value="UniProtKB-KW"/>
</dbReference>
<dbReference type="Gene3D" id="3.40.50.150">
    <property type="entry name" value="Vaccinia Virus protein VP39"/>
    <property type="match status" value="1"/>
</dbReference>
<evidence type="ECO:0000313" key="11">
    <source>
        <dbReference type="Proteomes" id="UP000221706"/>
    </source>
</evidence>
<keyword evidence="6" id="KW-1258">Restriction-modification system evasion by virus</keyword>
<evidence type="ECO:0000256" key="9">
    <source>
        <dbReference type="RuleBase" id="RU000417"/>
    </source>
</evidence>
<dbReference type="Proteomes" id="UP000221706">
    <property type="component" value="Segment"/>
</dbReference>
<evidence type="ECO:0000256" key="6">
    <source>
        <dbReference type="ARBA" id="ARBA00033479"/>
    </source>
</evidence>
<keyword evidence="5" id="KW-0899">Viral immunoevasion</keyword>
<keyword evidence="11" id="KW-1185">Reference proteome</keyword>
<evidence type="ECO:0000256" key="8">
    <source>
        <dbReference type="RuleBase" id="RU000416"/>
    </source>
</evidence>
<evidence type="ECO:0000256" key="5">
    <source>
        <dbReference type="ARBA" id="ARBA00023280"/>
    </source>
</evidence>
<reference evidence="11" key="1">
    <citation type="submission" date="2016-12" db="EMBL/GenBank/DDBJ databases">
        <authorList>
            <person name="Song W.-J."/>
            <person name="Kurnit D.M."/>
        </authorList>
    </citation>
    <scope>NUCLEOTIDE SEQUENCE [LARGE SCALE GENOMIC DNA]</scope>
</reference>